<feature type="transmembrane region" description="Helical" evidence="6">
    <location>
        <begin position="12"/>
        <end position="30"/>
    </location>
</feature>
<feature type="transmembrane region" description="Helical" evidence="6">
    <location>
        <begin position="86"/>
        <end position="106"/>
    </location>
</feature>
<dbReference type="AlphaFoldDB" id="A0A369B9D7"/>
<evidence type="ECO:0000313" key="8">
    <source>
        <dbReference type="Proteomes" id="UP000253034"/>
    </source>
</evidence>
<evidence type="ECO:0000256" key="6">
    <source>
        <dbReference type="SAM" id="Phobius"/>
    </source>
</evidence>
<keyword evidence="5 6" id="KW-0472">Membrane</keyword>
<keyword evidence="8" id="KW-1185">Reference proteome</keyword>
<feature type="transmembrane region" description="Helical" evidence="6">
    <location>
        <begin position="238"/>
        <end position="259"/>
    </location>
</feature>
<name>A0A369B9D7_9FIRM</name>
<sequence length="308" mass="33093">MTAFMFYGTLELGVTYAILALGLYISFRVLDMPDLTVDGSFVTGAAVSAILCLNNHPFWALPASFIAGCFTGTITSLLHTKLKIQMLLAGILSMLALYSINLKIMGGKPNLSLLNKDTMFTVFENAVMKDYAKIIIISGVVVFCLVALFLFLNTKLGFAIRATGNNEYMARAQGVNTDFTKLIGLAISNALVAMSGAILAQYQSFTDIGMGVGMIVIGLASIMMGEVLFGVKSVLRMLIAVALGSVIYRFIIAFALQLGMPPTDLKLASAAIVAIALSIPTLNENFAKLKSRLTVVNVKRRSRTDAED</sequence>
<evidence type="ECO:0000256" key="2">
    <source>
        <dbReference type="ARBA" id="ARBA00022475"/>
    </source>
</evidence>
<evidence type="ECO:0000256" key="3">
    <source>
        <dbReference type="ARBA" id="ARBA00022692"/>
    </source>
</evidence>
<protein>
    <submittedName>
        <fullName evidence="7">Putative ABC transport system permease protein</fullName>
    </submittedName>
</protein>
<evidence type="ECO:0000256" key="5">
    <source>
        <dbReference type="ARBA" id="ARBA00023136"/>
    </source>
</evidence>
<evidence type="ECO:0000256" key="4">
    <source>
        <dbReference type="ARBA" id="ARBA00022989"/>
    </source>
</evidence>
<keyword evidence="2" id="KW-1003">Cell membrane</keyword>
<feature type="transmembrane region" description="Helical" evidence="6">
    <location>
        <begin position="265"/>
        <end position="282"/>
    </location>
</feature>
<comment type="caution">
    <text evidence="7">The sequence shown here is derived from an EMBL/GenBank/DDBJ whole genome shotgun (WGS) entry which is preliminary data.</text>
</comment>
<feature type="transmembrane region" description="Helical" evidence="6">
    <location>
        <begin position="131"/>
        <end position="152"/>
    </location>
</feature>
<keyword evidence="4 6" id="KW-1133">Transmembrane helix</keyword>
<comment type="subcellular location">
    <subcellularLocation>
        <location evidence="1">Cell membrane</location>
        <topology evidence="1">Multi-pass membrane protein</topology>
    </subcellularLocation>
</comment>
<proteinExistence type="predicted"/>
<dbReference type="GO" id="GO:0005886">
    <property type="term" value="C:plasma membrane"/>
    <property type="evidence" value="ECO:0007669"/>
    <property type="project" value="UniProtKB-SubCell"/>
</dbReference>
<feature type="transmembrane region" description="Helical" evidence="6">
    <location>
        <begin position="208"/>
        <end position="231"/>
    </location>
</feature>
<reference evidence="7 8" key="1">
    <citation type="submission" date="2018-07" db="EMBL/GenBank/DDBJ databases">
        <title>Genomic Encyclopedia of Type Strains, Phase IV (KMG-IV): sequencing the most valuable type-strain genomes for metagenomic binning, comparative biology and taxonomic classification.</title>
        <authorList>
            <person name="Goeker M."/>
        </authorList>
    </citation>
    <scope>NUCLEOTIDE SEQUENCE [LARGE SCALE GENOMIC DNA]</scope>
    <source>
        <strain evidence="7 8">DSM 27016</strain>
    </source>
</reference>
<dbReference type="OrthoDB" id="9778389at2"/>
<gene>
    <name evidence="7" type="ORF">DFR58_10892</name>
</gene>
<dbReference type="RefSeq" id="WP_114297433.1">
    <property type="nucleotide sequence ID" value="NZ_QPJT01000008.1"/>
</dbReference>
<dbReference type="Proteomes" id="UP000253034">
    <property type="component" value="Unassembled WGS sequence"/>
</dbReference>
<dbReference type="CDD" id="cd06574">
    <property type="entry name" value="TM_PBP1_branched-chain-AA_like"/>
    <property type="match status" value="1"/>
</dbReference>
<accession>A0A369B9D7</accession>
<dbReference type="InterPro" id="IPR001851">
    <property type="entry name" value="ABC_transp_permease"/>
</dbReference>
<dbReference type="GO" id="GO:0022857">
    <property type="term" value="F:transmembrane transporter activity"/>
    <property type="evidence" value="ECO:0007669"/>
    <property type="project" value="InterPro"/>
</dbReference>
<dbReference type="PANTHER" id="PTHR32196">
    <property type="entry name" value="ABC TRANSPORTER PERMEASE PROTEIN YPHD-RELATED-RELATED"/>
    <property type="match status" value="1"/>
</dbReference>
<evidence type="ECO:0000256" key="1">
    <source>
        <dbReference type="ARBA" id="ARBA00004651"/>
    </source>
</evidence>
<dbReference type="Pfam" id="PF02653">
    <property type="entry name" value="BPD_transp_2"/>
    <property type="match status" value="1"/>
</dbReference>
<organism evidence="7 8">
    <name type="scientific">Anaerobacterium chartisolvens</name>
    <dbReference type="NCBI Taxonomy" id="1297424"/>
    <lineage>
        <taxon>Bacteria</taxon>
        <taxon>Bacillati</taxon>
        <taxon>Bacillota</taxon>
        <taxon>Clostridia</taxon>
        <taxon>Eubacteriales</taxon>
        <taxon>Oscillospiraceae</taxon>
        <taxon>Anaerobacterium</taxon>
    </lineage>
</organism>
<dbReference type="EMBL" id="QPJT01000008">
    <property type="protein sequence ID" value="RCX17198.1"/>
    <property type="molecule type" value="Genomic_DNA"/>
</dbReference>
<dbReference type="PANTHER" id="PTHR32196:SF69">
    <property type="entry name" value="BRANCHED-CHAIN AMINO ACID TRANSPORT SYSTEM, PERMEASE PROTEIN"/>
    <property type="match status" value="1"/>
</dbReference>
<evidence type="ECO:0000313" key="7">
    <source>
        <dbReference type="EMBL" id="RCX17198.1"/>
    </source>
</evidence>
<keyword evidence="3 6" id="KW-0812">Transmembrane</keyword>
<feature type="transmembrane region" description="Helical" evidence="6">
    <location>
        <begin position="58"/>
        <end position="79"/>
    </location>
</feature>
<feature type="transmembrane region" description="Helical" evidence="6">
    <location>
        <begin position="179"/>
        <end position="202"/>
    </location>
</feature>